<keyword evidence="1" id="KW-0472">Membrane</keyword>
<keyword evidence="3" id="KW-1185">Reference proteome</keyword>
<proteinExistence type="predicted"/>
<dbReference type="RefSeq" id="WP_377210968.1">
    <property type="nucleotide sequence ID" value="NZ_JBHTJV010000002.1"/>
</dbReference>
<name>A0ABW3FFF7_9HYPH</name>
<sequence length="64" mass="6951">MKSFTRFFRCESGATAVEYGLLVALVVMIVIVGIMNVGDGVSDKFDGLSEEFSTLETINSVVRT</sequence>
<reference evidence="3" key="1">
    <citation type="journal article" date="2019" name="Int. J. Syst. Evol. Microbiol.">
        <title>The Global Catalogue of Microorganisms (GCM) 10K type strain sequencing project: providing services to taxonomists for standard genome sequencing and annotation.</title>
        <authorList>
            <consortium name="The Broad Institute Genomics Platform"/>
            <consortium name="The Broad Institute Genome Sequencing Center for Infectious Disease"/>
            <person name="Wu L."/>
            <person name="Ma J."/>
        </authorList>
    </citation>
    <scope>NUCLEOTIDE SEQUENCE [LARGE SCALE GENOMIC DNA]</scope>
    <source>
        <strain evidence="3">CCUG 60023</strain>
    </source>
</reference>
<evidence type="ECO:0000313" key="3">
    <source>
        <dbReference type="Proteomes" id="UP001597101"/>
    </source>
</evidence>
<organism evidence="2 3">
    <name type="scientific">Pseudahrensia aquimaris</name>
    <dbReference type="NCBI Taxonomy" id="744461"/>
    <lineage>
        <taxon>Bacteria</taxon>
        <taxon>Pseudomonadati</taxon>
        <taxon>Pseudomonadota</taxon>
        <taxon>Alphaproteobacteria</taxon>
        <taxon>Hyphomicrobiales</taxon>
        <taxon>Ahrensiaceae</taxon>
        <taxon>Pseudahrensia</taxon>
    </lineage>
</organism>
<gene>
    <name evidence="2" type="ORF">ACFQ14_01730</name>
</gene>
<protein>
    <submittedName>
        <fullName evidence="2">Flp family type IVb pilin</fullName>
    </submittedName>
</protein>
<feature type="transmembrane region" description="Helical" evidence="1">
    <location>
        <begin position="21"/>
        <end position="38"/>
    </location>
</feature>
<evidence type="ECO:0000256" key="1">
    <source>
        <dbReference type="SAM" id="Phobius"/>
    </source>
</evidence>
<dbReference type="InterPro" id="IPR007047">
    <property type="entry name" value="Flp_Fap"/>
</dbReference>
<dbReference type="Proteomes" id="UP001597101">
    <property type="component" value="Unassembled WGS sequence"/>
</dbReference>
<evidence type="ECO:0000313" key="2">
    <source>
        <dbReference type="EMBL" id="MFD0915117.1"/>
    </source>
</evidence>
<accession>A0ABW3FFF7</accession>
<keyword evidence="1" id="KW-1133">Transmembrane helix</keyword>
<dbReference type="Pfam" id="PF04964">
    <property type="entry name" value="Flp_Fap"/>
    <property type="match status" value="1"/>
</dbReference>
<keyword evidence="1" id="KW-0812">Transmembrane</keyword>
<comment type="caution">
    <text evidence="2">The sequence shown here is derived from an EMBL/GenBank/DDBJ whole genome shotgun (WGS) entry which is preliminary data.</text>
</comment>
<dbReference type="EMBL" id="JBHTJV010000002">
    <property type="protein sequence ID" value="MFD0915117.1"/>
    <property type="molecule type" value="Genomic_DNA"/>
</dbReference>